<dbReference type="InterPro" id="IPR011990">
    <property type="entry name" value="TPR-like_helical_dom_sf"/>
</dbReference>
<proteinExistence type="predicted"/>
<evidence type="ECO:0000313" key="1">
    <source>
        <dbReference type="EMBL" id="KAJ8936970.1"/>
    </source>
</evidence>
<gene>
    <name evidence="1" type="ORF">NQ318_015633</name>
</gene>
<dbReference type="PANTHER" id="PTHR47111:SF1">
    <property type="entry name" value="SET AND MYND DOMAIN-CONTAINING PROTEIN 4"/>
    <property type="match status" value="1"/>
</dbReference>
<evidence type="ECO:0000313" key="2">
    <source>
        <dbReference type="Proteomes" id="UP001162162"/>
    </source>
</evidence>
<dbReference type="Gene3D" id="1.25.40.10">
    <property type="entry name" value="Tetratricopeptide repeat domain"/>
    <property type="match status" value="1"/>
</dbReference>
<dbReference type="Proteomes" id="UP001162162">
    <property type="component" value="Unassembled WGS sequence"/>
</dbReference>
<name>A0AAV8XE42_9CUCU</name>
<dbReference type="PANTHER" id="PTHR47111">
    <property type="entry name" value="BCDNA.LD29892"/>
    <property type="match status" value="1"/>
</dbReference>
<evidence type="ECO:0008006" key="3">
    <source>
        <dbReference type="Google" id="ProtNLM"/>
    </source>
</evidence>
<organism evidence="1 2">
    <name type="scientific">Aromia moschata</name>
    <dbReference type="NCBI Taxonomy" id="1265417"/>
    <lineage>
        <taxon>Eukaryota</taxon>
        <taxon>Metazoa</taxon>
        <taxon>Ecdysozoa</taxon>
        <taxon>Arthropoda</taxon>
        <taxon>Hexapoda</taxon>
        <taxon>Insecta</taxon>
        <taxon>Pterygota</taxon>
        <taxon>Neoptera</taxon>
        <taxon>Endopterygota</taxon>
        <taxon>Coleoptera</taxon>
        <taxon>Polyphaga</taxon>
        <taxon>Cucujiformia</taxon>
        <taxon>Chrysomeloidea</taxon>
        <taxon>Cerambycidae</taxon>
        <taxon>Cerambycinae</taxon>
        <taxon>Callichromatini</taxon>
        <taxon>Aromia</taxon>
    </lineage>
</organism>
<accession>A0AAV8XE42</accession>
<dbReference type="EMBL" id="JAPWTK010000698">
    <property type="protein sequence ID" value="KAJ8936970.1"/>
    <property type="molecule type" value="Genomic_DNA"/>
</dbReference>
<protein>
    <recommendedName>
        <fullName evidence="3">Tetratricopeptide repeat protein</fullName>
    </recommendedName>
</protein>
<dbReference type="AlphaFoldDB" id="A0AAV8XE42"/>
<comment type="caution">
    <text evidence="1">The sequence shown here is derived from an EMBL/GenBank/DDBJ whole genome shotgun (WGS) entry which is preliminary data.</text>
</comment>
<reference evidence="1" key="1">
    <citation type="journal article" date="2023" name="Insect Mol. Biol.">
        <title>Genome sequencing provides insights into the evolution of gene families encoding plant cell wall-degrading enzymes in longhorned beetles.</title>
        <authorList>
            <person name="Shin N.R."/>
            <person name="Okamura Y."/>
            <person name="Kirsch R."/>
            <person name="Pauchet Y."/>
        </authorList>
    </citation>
    <scope>NUCLEOTIDE SEQUENCE</scope>
    <source>
        <strain evidence="1">AMC_N1</strain>
    </source>
</reference>
<sequence length="158" mass="18266">MWGSPCLEDSVEKEIYTVLQDTDLEPHKEEILNLNGSQRVHYVYNVLRNSDVFKNLAMKQENKKSNGMSEELRSKGNNLYIRERKMLEAIELYNQSISYAEIGSSFLGISYANRSAILLQRNYYKECLELRTEPETSSLQAARFSIVLFDNSSMTFGK</sequence>
<keyword evidence="2" id="KW-1185">Reference proteome</keyword>